<dbReference type="Proteomes" id="UP000673552">
    <property type="component" value="Unassembled WGS sequence"/>
</dbReference>
<comment type="caution">
    <text evidence="2">The sequence shown here is derived from an EMBL/GenBank/DDBJ whole genome shotgun (WGS) entry which is preliminary data.</text>
</comment>
<feature type="region of interest" description="Disordered" evidence="1">
    <location>
        <begin position="232"/>
        <end position="264"/>
    </location>
</feature>
<feature type="region of interest" description="Disordered" evidence="1">
    <location>
        <begin position="38"/>
        <end position="62"/>
    </location>
</feature>
<sequence>MSECTVYSPCGRYVVRFAWDAERQLLLLTITGNPLRPITSGAPAAEEKSREKAVAATAEDEPLTSSSELHPLRLVASLTEADVLALTTSAGVRKSFANFAQMLYDALIGRSSCVRFFVETVAEMKERIQRDVQRQERPSRSARCTEAGPSTRRRSGELDIDSATLTSLSMTGDGVVVDRGNGRVRAAVGDTVIELDEDIASEVLAQRFLTLDYDVDFTRAIFPIPLLASVAEGAPNEGAGGARRARKDTDGASPAGHAEAPLEPFAVSSNLSTAASAPASEAEALRSELLRTRARLARLESENAKLRRENEALVQLSRQKMHEMQRLCEDFQHQVQLAADTEKLRTRNKELRVQLQEALESQQALRRTLERTRSQHRLLQPASATAGGGGSVHRLASGQRRCENPYLRSLSRNSGNGSTAASSRPPYGRQRSTGSTASRGSATRQGRPLTSPKPTPTALRRSQAQRAPSSPPANRCRSKRFDTPPPPSDPVAPIAAASLRRRSRSGWRDASGSARGGDGDSPAPLGRTGGRPEKAQKLHRRSSSATAPHRSRACSAHSLPRRGPSLWADSSSHPSPCGSVTSSRCSSSNHERLYRTATASSRMHESPKARPADRATAVRRAVYR</sequence>
<dbReference type="SMR" id="A0A836G2R0"/>
<reference evidence="3" key="2">
    <citation type="journal article" date="2021" name="Sci. Data">
        <title>Chromosome-scale genome sequencing, assembly and annotation of six genomes from subfamily Leishmaniinae.</title>
        <authorList>
            <person name="Almutairi H."/>
            <person name="Urbaniak M.D."/>
            <person name="Bates M.D."/>
            <person name="Jariyapan N."/>
            <person name="Kwakye-Nuako G."/>
            <person name="Thomaz Soccol V."/>
            <person name="Al-Salem W.S."/>
            <person name="Dillon R.J."/>
            <person name="Bates P.A."/>
            <person name="Gatherer D."/>
        </authorList>
    </citation>
    <scope>NUCLEOTIDE SEQUENCE [LARGE SCALE GENOMIC DNA]</scope>
</reference>
<dbReference type="EMBL" id="JAFEUZ010000035">
    <property type="protein sequence ID" value="KAG5466771.1"/>
    <property type="molecule type" value="Genomic_DNA"/>
</dbReference>
<feature type="compositionally biased region" description="Low complexity" evidence="1">
    <location>
        <begin position="428"/>
        <end position="444"/>
    </location>
</feature>
<feature type="compositionally biased region" description="Low complexity" evidence="1">
    <location>
        <begin position="575"/>
        <end position="588"/>
    </location>
</feature>
<name>A0A836G2R0_9TRYP</name>
<gene>
    <name evidence="2" type="ORF">LSCM1_00948</name>
</gene>
<feature type="region of interest" description="Disordered" evidence="1">
    <location>
        <begin position="129"/>
        <end position="159"/>
    </location>
</feature>
<evidence type="ECO:0000313" key="3">
    <source>
        <dbReference type="Proteomes" id="UP000673552"/>
    </source>
</evidence>
<evidence type="ECO:0000256" key="1">
    <source>
        <dbReference type="SAM" id="MobiDB-lite"/>
    </source>
</evidence>
<feature type="compositionally biased region" description="Basic and acidic residues" evidence="1">
    <location>
        <begin position="602"/>
        <end position="613"/>
    </location>
</feature>
<accession>A0A836G2R0</accession>
<keyword evidence="3" id="KW-1185">Reference proteome</keyword>
<dbReference type="RefSeq" id="XP_067174679.1">
    <property type="nucleotide sequence ID" value="XM_067318574.1"/>
</dbReference>
<organism evidence="2 3">
    <name type="scientific">Leishmania martiniquensis</name>
    <dbReference type="NCBI Taxonomy" id="1580590"/>
    <lineage>
        <taxon>Eukaryota</taxon>
        <taxon>Discoba</taxon>
        <taxon>Euglenozoa</taxon>
        <taxon>Kinetoplastea</taxon>
        <taxon>Metakinetoplastina</taxon>
        <taxon>Trypanosomatida</taxon>
        <taxon>Trypanosomatidae</taxon>
        <taxon>Leishmaniinae</taxon>
        <taxon>Leishmania</taxon>
    </lineage>
</organism>
<dbReference type="KEGG" id="lmat:92511086"/>
<dbReference type="OrthoDB" id="278352at2759"/>
<dbReference type="AlphaFoldDB" id="A0A836G2R0"/>
<feature type="compositionally biased region" description="Basic and acidic residues" evidence="1">
    <location>
        <begin position="129"/>
        <end position="139"/>
    </location>
</feature>
<protein>
    <submittedName>
        <fullName evidence="2">Uncharacterized protein</fullName>
    </submittedName>
</protein>
<evidence type="ECO:0000313" key="2">
    <source>
        <dbReference type="EMBL" id="KAG5466771.1"/>
    </source>
</evidence>
<dbReference type="GeneID" id="92511086"/>
<feature type="compositionally biased region" description="Polar residues" evidence="1">
    <location>
        <begin position="410"/>
        <end position="422"/>
    </location>
</feature>
<feature type="region of interest" description="Disordered" evidence="1">
    <location>
        <begin position="371"/>
        <end position="624"/>
    </location>
</feature>
<reference evidence="3" key="1">
    <citation type="journal article" date="2021" name="Microbiol. Resour. Announc.">
        <title>LGAAP: Leishmaniinae Genome Assembly and Annotation Pipeline.</title>
        <authorList>
            <person name="Almutairi H."/>
            <person name="Urbaniak M.D."/>
            <person name="Bates M.D."/>
            <person name="Jariyapan N."/>
            <person name="Kwakye-Nuako G."/>
            <person name="Thomaz-Soccol V."/>
            <person name="Al-Salem W.S."/>
            <person name="Dillon R.J."/>
            <person name="Bates P.A."/>
            <person name="Gatherer D."/>
        </authorList>
    </citation>
    <scope>NUCLEOTIDE SEQUENCE [LARGE SCALE GENOMIC DNA]</scope>
</reference>
<proteinExistence type="predicted"/>